<comment type="subcellular location">
    <subcellularLocation>
        <location evidence="1">Cell membrane</location>
        <topology evidence="1">Multi-pass membrane protein</topology>
    </subcellularLocation>
</comment>
<organism evidence="7 8">
    <name type="scientific">Litoribrevibacter albus</name>
    <dbReference type="NCBI Taxonomy" id="1473156"/>
    <lineage>
        <taxon>Bacteria</taxon>
        <taxon>Pseudomonadati</taxon>
        <taxon>Pseudomonadota</taxon>
        <taxon>Gammaproteobacteria</taxon>
        <taxon>Oceanospirillales</taxon>
        <taxon>Oceanospirillaceae</taxon>
        <taxon>Litoribrevibacter</taxon>
    </lineage>
</organism>
<feature type="transmembrane region" description="Helical" evidence="6">
    <location>
        <begin position="160"/>
        <end position="177"/>
    </location>
</feature>
<keyword evidence="2" id="KW-1003">Cell membrane</keyword>
<dbReference type="RefSeq" id="WP_284383526.1">
    <property type="nucleotide sequence ID" value="NZ_BSNM01000025.1"/>
</dbReference>
<proteinExistence type="predicted"/>
<feature type="transmembrane region" description="Helical" evidence="6">
    <location>
        <begin position="396"/>
        <end position="413"/>
    </location>
</feature>
<feature type="transmembrane region" description="Helical" evidence="6">
    <location>
        <begin position="230"/>
        <end position="254"/>
    </location>
</feature>
<evidence type="ECO:0000256" key="4">
    <source>
        <dbReference type="ARBA" id="ARBA00022989"/>
    </source>
</evidence>
<dbReference type="GO" id="GO:0005886">
    <property type="term" value="C:plasma membrane"/>
    <property type="evidence" value="ECO:0007669"/>
    <property type="project" value="UniProtKB-SubCell"/>
</dbReference>
<reference evidence="7" key="2">
    <citation type="submission" date="2023-01" db="EMBL/GenBank/DDBJ databases">
        <title>Draft genome sequence of Litoribrevibacter albus strain NBRC 110071.</title>
        <authorList>
            <person name="Sun Q."/>
            <person name="Mori K."/>
        </authorList>
    </citation>
    <scope>NUCLEOTIDE SEQUENCE</scope>
    <source>
        <strain evidence="7">NBRC 110071</strain>
    </source>
</reference>
<feature type="transmembrane region" description="Helical" evidence="6">
    <location>
        <begin position="309"/>
        <end position="327"/>
    </location>
</feature>
<keyword evidence="4 6" id="KW-1133">Transmembrane helix</keyword>
<evidence type="ECO:0000256" key="2">
    <source>
        <dbReference type="ARBA" id="ARBA00022475"/>
    </source>
</evidence>
<evidence type="ECO:0000256" key="6">
    <source>
        <dbReference type="SAM" id="Phobius"/>
    </source>
</evidence>
<dbReference type="PANTHER" id="PTHR30250:SF11">
    <property type="entry name" value="O-ANTIGEN TRANSPORTER-RELATED"/>
    <property type="match status" value="1"/>
</dbReference>
<evidence type="ECO:0000256" key="3">
    <source>
        <dbReference type="ARBA" id="ARBA00022692"/>
    </source>
</evidence>
<reference evidence="7" key="1">
    <citation type="journal article" date="2014" name="Int. J. Syst. Evol. Microbiol.">
        <title>Complete genome sequence of Corynebacterium casei LMG S-19264T (=DSM 44701T), isolated from a smear-ripened cheese.</title>
        <authorList>
            <consortium name="US DOE Joint Genome Institute (JGI-PGF)"/>
            <person name="Walter F."/>
            <person name="Albersmeier A."/>
            <person name="Kalinowski J."/>
            <person name="Ruckert C."/>
        </authorList>
    </citation>
    <scope>NUCLEOTIDE SEQUENCE</scope>
    <source>
        <strain evidence="7">NBRC 110071</strain>
    </source>
</reference>
<keyword evidence="3 6" id="KW-0812">Transmembrane</keyword>
<dbReference type="Proteomes" id="UP001161389">
    <property type="component" value="Unassembled WGS sequence"/>
</dbReference>
<keyword evidence="5 6" id="KW-0472">Membrane</keyword>
<accession>A0AA37W811</accession>
<sequence length="448" mass="51522">MINVFVYILTFGVDKVLRISFLLLAPIIIDPIFLGEYVLFMGLYAFFGVYFISSAPALVVKESKSAVNFNKRFYFYLFFVLVALILCGVINEFFSFLERFDFISFVLLALSFPFHVLLSLRFSEIRVMGLGRKESYLRSIFYPLVFFLVIYLGVSEYQGVAVSLGFLIASLVTLIYVSYIERGESQVQELIKDVDRDFLFNMTSIGMILVIVSQIDKFVIAVFLDKSNVALYSIIISLTVIPSMLLSAINPYFITVFSKYKEDSGFVINFYSGYVVVLGSLAIILFPFIEWFIKEYFIISRADYNLDPSVISLCVKLGIFATLYNVITGPLASMLQYGGKHRLDFRLSVFQVLIAIAVSPVLIKFYGFEGAFYSYIISNIFINLIRFYFVRRQNEVGVGFLFLCLIYYFIYFFSGFLVVSVLVSIFFSIIFIFIYKDRVVFFIRGLSR</sequence>
<comment type="caution">
    <text evidence="7">The sequence shown here is derived from an EMBL/GenBank/DDBJ whole genome shotgun (WGS) entry which is preliminary data.</text>
</comment>
<evidence type="ECO:0000313" key="7">
    <source>
        <dbReference type="EMBL" id="GLQ33207.1"/>
    </source>
</evidence>
<feature type="transmembrane region" description="Helical" evidence="6">
    <location>
        <begin position="16"/>
        <end position="34"/>
    </location>
</feature>
<feature type="transmembrane region" description="Helical" evidence="6">
    <location>
        <begin position="40"/>
        <end position="61"/>
    </location>
</feature>
<feature type="transmembrane region" description="Helical" evidence="6">
    <location>
        <begin position="419"/>
        <end position="435"/>
    </location>
</feature>
<evidence type="ECO:0000313" key="8">
    <source>
        <dbReference type="Proteomes" id="UP001161389"/>
    </source>
</evidence>
<feature type="transmembrane region" description="Helical" evidence="6">
    <location>
        <begin position="135"/>
        <end position="154"/>
    </location>
</feature>
<evidence type="ECO:0000256" key="5">
    <source>
        <dbReference type="ARBA" id="ARBA00023136"/>
    </source>
</evidence>
<feature type="transmembrane region" description="Helical" evidence="6">
    <location>
        <begin position="73"/>
        <end position="96"/>
    </location>
</feature>
<dbReference type="EMBL" id="BSNM01000025">
    <property type="protein sequence ID" value="GLQ33207.1"/>
    <property type="molecule type" value="Genomic_DNA"/>
</dbReference>
<feature type="transmembrane region" description="Helical" evidence="6">
    <location>
        <begin position="266"/>
        <end position="289"/>
    </location>
</feature>
<evidence type="ECO:0000256" key="1">
    <source>
        <dbReference type="ARBA" id="ARBA00004651"/>
    </source>
</evidence>
<keyword evidence="8" id="KW-1185">Reference proteome</keyword>
<name>A0AA37W811_9GAMM</name>
<dbReference type="InterPro" id="IPR050833">
    <property type="entry name" value="Poly_Biosynth_Transport"/>
</dbReference>
<gene>
    <name evidence="7" type="ORF">GCM10007876_36870</name>
</gene>
<feature type="transmembrane region" description="Helical" evidence="6">
    <location>
        <begin position="372"/>
        <end position="389"/>
    </location>
</feature>
<feature type="transmembrane region" description="Helical" evidence="6">
    <location>
        <begin position="102"/>
        <end position="123"/>
    </location>
</feature>
<dbReference type="AlphaFoldDB" id="A0AA37W811"/>
<feature type="transmembrane region" description="Helical" evidence="6">
    <location>
        <begin position="198"/>
        <end position="224"/>
    </location>
</feature>
<feature type="transmembrane region" description="Helical" evidence="6">
    <location>
        <begin position="347"/>
        <end position="366"/>
    </location>
</feature>
<dbReference type="PANTHER" id="PTHR30250">
    <property type="entry name" value="PST FAMILY PREDICTED COLANIC ACID TRANSPORTER"/>
    <property type="match status" value="1"/>
</dbReference>
<protein>
    <submittedName>
        <fullName evidence="7">Uncharacterized protein</fullName>
    </submittedName>
</protein>